<dbReference type="SUPFAM" id="SSF52087">
    <property type="entry name" value="CRAL/TRIO domain"/>
    <property type="match status" value="1"/>
</dbReference>
<protein>
    <recommendedName>
        <fullName evidence="1">CRAL-TRIO domain-containing protein</fullName>
    </recommendedName>
</protein>
<dbReference type="InterPro" id="IPR001251">
    <property type="entry name" value="CRAL-TRIO_dom"/>
</dbReference>
<evidence type="ECO:0000259" key="1">
    <source>
        <dbReference type="Pfam" id="PF00650"/>
    </source>
</evidence>
<sequence>MCGPTTKTDDATSVPYEKSEAFQLITYTEEELEAMRKVKAALMEEHGVEESRIGLCFLAMNTINSKLRVEEATKKYKKLLDIMADCGVPEGIDDDLWKPEAAYQLYPYKPAGVDNNGLSVLWIKGGNKVPLDEERHHVQAALMFFMAVHADHKSLKNGITFVIDSSQKPEGPKIGNEKKMQKIYQSFPLRPQAIRIAGASGVMRVIINTTIKVASVFTKQKILDRIQFVTIEDAKKAMPAHSVPKYVGGEGGGHSTIEEWVKGRLSLFTKPEL</sequence>
<proteinExistence type="predicted"/>
<organism evidence="2">
    <name type="scientific">Craspedostauros australis</name>
    <dbReference type="NCBI Taxonomy" id="1486917"/>
    <lineage>
        <taxon>Eukaryota</taxon>
        <taxon>Sar</taxon>
        <taxon>Stramenopiles</taxon>
        <taxon>Ochrophyta</taxon>
        <taxon>Bacillariophyta</taxon>
        <taxon>Bacillariophyceae</taxon>
        <taxon>Bacillariophycidae</taxon>
        <taxon>Naviculales</taxon>
        <taxon>Naviculaceae</taxon>
        <taxon>Craspedostauros</taxon>
    </lineage>
</organism>
<name>A0A7R9ZJH3_9STRA</name>
<accession>A0A7R9ZJH3</accession>
<dbReference type="InterPro" id="IPR036865">
    <property type="entry name" value="CRAL-TRIO_dom_sf"/>
</dbReference>
<gene>
    <name evidence="2" type="ORF">CAUS1442_LOCUS527</name>
</gene>
<dbReference type="Pfam" id="PF00650">
    <property type="entry name" value="CRAL_TRIO"/>
    <property type="match status" value="1"/>
</dbReference>
<reference evidence="2" key="1">
    <citation type="submission" date="2021-01" db="EMBL/GenBank/DDBJ databases">
        <authorList>
            <person name="Corre E."/>
            <person name="Pelletier E."/>
            <person name="Niang G."/>
            <person name="Scheremetjew M."/>
            <person name="Finn R."/>
            <person name="Kale V."/>
            <person name="Holt S."/>
            <person name="Cochrane G."/>
            <person name="Meng A."/>
            <person name="Brown T."/>
            <person name="Cohen L."/>
        </authorList>
    </citation>
    <scope>NUCLEOTIDE SEQUENCE</scope>
    <source>
        <strain evidence="2">CCMP3328</strain>
    </source>
</reference>
<dbReference type="Gene3D" id="3.40.525.10">
    <property type="entry name" value="CRAL-TRIO lipid binding domain"/>
    <property type="match status" value="1"/>
</dbReference>
<dbReference type="AlphaFoldDB" id="A0A7R9ZJH3"/>
<evidence type="ECO:0000313" key="2">
    <source>
        <dbReference type="EMBL" id="CAD8328430.1"/>
    </source>
</evidence>
<feature type="domain" description="CRAL-TRIO" evidence="1">
    <location>
        <begin position="112"/>
        <end position="249"/>
    </location>
</feature>
<dbReference type="EMBL" id="HBEF01000823">
    <property type="protein sequence ID" value="CAD8328430.1"/>
    <property type="molecule type" value="Transcribed_RNA"/>
</dbReference>